<evidence type="ECO:0000313" key="4">
    <source>
        <dbReference type="EMBL" id="CAK9267048.1"/>
    </source>
</evidence>
<reference evidence="4" key="1">
    <citation type="submission" date="2024-02" db="EMBL/GenBank/DDBJ databases">
        <authorList>
            <consortium name="ELIXIR-Norway"/>
            <consortium name="Elixir Norway"/>
        </authorList>
    </citation>
    <scope>NUCLEOTIDE SEQUENCE</scope>
</reference>
<evidence type="ECO:0000313" key="5">
    <source>
        <dbReference type="Proteomes" id="UP001497444"/>
    </source>
</evidence>
<feature type="region of interest" description="Disordered" evidence="3">
    <location>
        <begin position="438"/>
        <end position="460"/>
    </location>
</feature>
<evidence type="ECO:0000256" key="3">
    <source>
        <dbReference type="SAM" id="MobiDB-lite"/>
    </source>
</evidence>
<evidence type="ECO:0008006" key="6">
    <source>
        <dbReference type="Google" id="ProtNLM"/>
    </source>
</evidence>
<dbReference type="PANTHER" id="PTHR31342:SF7">
    <property type="entry name" value="PROTEIN CHUP1, CHLOROPLASTIC"/>
    <property type="match status" value="1"/>
</dbReference>
<dbReference type="EMBL" id="OZ020114">
    <property type="protein sequence ID" value="CAK9267048.1"/>
    <property type="molecule type" value="Genomic_DNA"/>
</dbReference>
<evidence type="ECO:0000256" key="2">
    <source>
        <dbReference type="SAM" id="Coils"/>
    </source>
</evidence>
<protein>
    <recommendedName>
        <fullName evidence="6">Protein CHUP1, chloroplastic</fullName>
    </recommendedName>
</protein>
<accession>A0ABP0WJK2</accession>
<dbReference type="PANTHER" id="PTHR31342">
    <property type="entry name" value="PROTEIN CHUP1, CHLOROPLASTIC"/>
    <property type="match status" value="1"/>
</dbReference>
<dbReference type="Proteomes" id="UP001497444">
    <property type="component" value="Chromosome 19"/>
</dbReference>
<keyword evidence="1 2" id="KW-0175">Coiled coil</keyword>
<keyword evidence="5" id="KW-1185">Reference proteome</keyword>
<feature type="coiled-coil region" evidence="2">
    <location>
        <begin position="82"/>
        <end position="120"/>
    </location>
</feature>
<proteinExistence type="predicted"/>
<sequence>RMLEISTSENVKKELDEAHAKVKELQKEMQTHLEQANAELTLMKQKVSMLETQCEEEGSKIVKLNSHLEPAELQRMSEISASENVKKELDEAHARVKELHKEMQTNAEQANADLALMKQKEDHDAKPKENIVALRHVNEDLIKQVEGLQSSRFSEVEELVYLRWVNACLRHELRNHQTTLARVSALDLNKSSSPESVEKAKQLMLEYIGSDLVALQTKDHIDIGDESSFSEKSFTFSENNGDDNDIPFISGHIPRKQSFIRRLRNWTTRHLEVGTNVSSNFVSPLESEKWSQFHSDPKHRQQNIIGTKVPKETTTHIHRHASDMTLSKETTTNIHKHASDMTSIGITSPMGGKKFHANAMKSSSSYPRRTTSDSIVLDGASLRSDHVSPILKKPNLPPLETTIMEDDDNPLNGSLATATLQPMARSLAFKIGENPSIKDKHTEARDREKKIKEKAKAERERIRKEKMQAKKAIELQPSTPQRLEGMSLAQVEKSTSKIMPKPPPKPLGPLEQHDLSLSSLKSQGPPLWNGIPTPSPPYSKANSTLQLQTKENNMQRVPEVVELYMSLMKNEDARENENQFLNGSGSAHDVHNNTINGIDDRSTHRLAIKADVETLGEFVQTLATEVRMAIYYNIDDVVAFINWLDEELSLLVDETAVLKHFDWPQGKVDALREAAFEYLDLTKLQEELSLFEDTPQLHYEEMFKNMLTLLEKVELSVNGFLRTRDMEVVRYQEFHIPIEWMLDSGVVGKIKQESVKLAHLYINKVLLEVDRVEENAHKEPMQEFILLQGVRFAFRVHQFAGGFDAKSMKAFEALRDRAHVRSNNSQ</sequence>
<feature type="coiled-coil region" evidence="2">
    <location>
        <begin position="8"/>
        <end position="53"/>
    </location>
</feature>
<feature type="non-terminal residue" evidence="4">
    <location>
        <position position="826"/>
    </location>
</feature>
<name>A0ABP0WJK2_9BRYO</name>
<dbReference type="InterPro" id="IPR040265">
    <property type="entry name" value="CHUP1/IPGA1-like"/>
</dbReference>
<gene>
    <name evidence="4" type="ORF">CSSPJE1EN1_LOCUS12526</name>
</gene>
<organism evidence="4 5">
    <name type="scientific">Sphagnum jensenii</name>
    <dbReference type="NCBI Taxonomy" id="128206"/>
    <lineage>
        <taxon>Eukaryota</taxon>
        <taxon>Viridiplantae</taxon>
        <taxon>Streptophyta</taxon>
        <taxon>Embryophyta</taxon>
        <taxon>Bryophyta</taxon>
        <taxon>Sphagnophytina</taxon>
        <taxon>Sphagnopsida</taxon>
        <taxon>Sphagnales</taxon>
        <taxon>Sphagnaceae</taxon>
        <taxon>Sphagnum</taxon>
    </lineage>
</organism>
<evidence type="ECO:0000256" key="1">
    <source>
        <dbReference type="ARBA" id="ARBA00023054"/>
    </source>
</evidence>